<dbReference type="AlphaFoldDB" id="A0A117NHU1"/>
<comment type="caution">
    <text evidence="1">The sequence shown here is derived from an EMBL/GenBank/DDBJ whole genome shotgun (WGS) entry which is preliminary data.</text>
</comment>
<accession>A0A117NHU1</accession>
<sequence length="53" mass="6010">MDSFLFCAQPHSSSSLVSFLAPRPLFGTRRLTLLDLSCRYSSLNKEPTDFLSR</sequence>
<keyword evidence="1" id="KW-0496">Mitochondrion</keyword>
<geneLocation type="mitochondrion" evidence="1"/>
<name>A0A117NHU1_PICGL</name>
<dbReference type="EMBL" id="LKAM01000004">
    <property type="protein sequence ID" value="KUM48906.1"/>
    <property type="molecule type" value="Genomic_DNA"/>
</dbReference>
<proteinExistence type="predicted"/>
<reference evidence="1" key="1">
    <citation type="journal article" date="2015" name="Genome Biol. Evol.">
        <title>Organellar Genomes of White Spruce (Picea glauca): Assembly and Annotation.</title>
        <authorList>
            <person name="Jackman S.D."/>
            <person name="Warren R.L."/>
            <person name="Gibb E.A."/>
            <person name="Vandervalk B.P."/>
            <person name="Mohamadi H."/>
            <person name="Chu J."/>
            <person name="Raymond A."/>
            <person name="Pleasance S."/>
            <person name="Coope R."/>
            <person name="Wildung M.R."/>
            <person name="Ritland C.E."/>
            <person name="Bousquet J."/>
            <person name="Jones S.J."/>
            <person name="Bohlmann J."/>
            <person name="Birol I."/>
        </authorList>
    </citation>
    <scope>NUCLEOTIDE SEQUENCE [LARGE SCALE GENOMIC DNA]</scope>
    <source>
        <tissue evidence="1">Flushing bud</tissue>
    </source>
</reference>
<gene>
    <name evidence="1" type="ORF">ABT39_MTgene4242</name>
</gene>
<organism evidence="1">
    <name type="scientific">Picea glauca</name>
    <name type="common">White spruce</name>
    <name type="synonym">Pinus glauca</name>
    <dbReference type="NCBI Taxonomy" id="3330"/>
    <lineage>
        <taxon>Eukaryota</taxon>
        <taxon>Viridiplantae</taxon>
        <taxon>Streptophyta</taxon>
        <taxon>Embryophyta</taxon>
        <taxon>Tracheophyta</taxon>
        <taxon>Spermatophyta</taxon>
        <taxon>Pinopsida</taxon>
        <taxon>Pinidae</taxon>
        <taxon>Conifers I</taxon>
        <taxon>Pinales</taxon>
        <taxon>Pinaceae</taxon>
        <taxon>Picea</taxon>
    </lineage>
</organism>
<evidence type="ECO:0000313" key="1">
    <source>
        <dbReference type="EMBL" id="KUM48906.1"/>
    </source>
</evidence>
<protein>
    <submittedName>
        <fullName evidence="1">Uncharacterized protein</fullName>
    </submittedName>
</protein>